<evidence type="ECO:0008006" key="3">
    <source>
        <dbReference type="Google" id="ProtNLM"/>
    </source>
</evidence>
<reference evidence="2" key="1">
    <citation type="journal article" date="2011" name="MBio">
        <title>Novel metabolic attributes of the genus Cyanothece, comprising a group of unicellular nitrogen-fixing Cyanobacteria.</title>
        <authorList>
            <person name="Bandyopadhyay A."/>
            <person name="Elvitigala T."/>
            <person name="Welsh E."/>
            <person name="Stockel J."/>
            <person name="Liberton M."/>
            <person name="Min H."/>
            <person name="Sherman L.A."/>
            <person name="Pakrasi H.B."/>
        </authorList>
    </citation>
    <scope>NUCLEOTIDE SEQUENCE [LARGE SCALE GENOMIC DNA]</scope>
    <source>
        <strain evidence="2">PCC 7822</strain>
    </source>
</reference>
<evidence type="ECO:0000313" key="1">
    <source>
        <dbReference type="EMBL" id="ADN13295.1"/>
    </source>
</evidence>
<organism evidence="1 2">
    <name type="scientific">Gloeothece verrucosa (strain PCC 7822)</name>
    <name type="common">Cyanothece sp. (strain PCC 7822)</name>
    <dbReference type="NCBI Taxonomy" id="497965"/>
    <lineage>
        <taxon>Bacteria</taxon>
        <taxon>Bacillati</taxon>
        <taxon>Cyanobacteriota</taxon>
        <taxon>Cyanophyceae</taxon>
        <taxon>Oscillatoriophycideae</taxon>
        <taxon>Chroococcales</taxon>
        <taxon>Aphanothecaceae</taxon>
        <taxon>Gloeothece</taxon>
        <taxon>Gloeothece verrucosa</taxon>
    </lineage>
</organism>
<dbReference type="HOGENOM" id="CLU_1118341_0_0_3"/>
<dbReference type="eggNOG" id="COG5255">
    <property type="taxonomic scope" value="Bacteria"/>
</dbReference>
<name>E0UHN8_GLOV7</name>
<dbReference type="Gene3D" id="3.90.1140.10">
    <property type="entry name" value="Cyclic phosphodiesterase"/>
    <property type="match status" value="1"/>
</dbReference>
<dbReference type="SUPFAM" id="SSF55144">
    <property type="entry name" value="LigT-like"/>
    <property type="match status" value="1"/>
</dbReference>
<keyword evidence="2" id="KW-1185">Reference proteome</keyword>
<evidence type="ECO:0000313" key="2">
    <source>
        <dbReference type="Proteomes" id="UP000008206"/>
    </source>
</evidence>
<dbReference type="Proteomes" id="UP000008206">
    <property type="component" value="Chromosome"/>
</dbReference>
<sequence>MTLLATYESQLQNIQKSPKFIEGEPAIFEGYSIITPPGLEDPDNTDFYQNLEAFQKQLVNQVEPGLIVPTPIESYHFTVADLIWDGAYKDAAQNNPNFDQQLKACIQESFEKYQESAVTGGSLQWQILGLLIYPRSLVVGLAPKDESVYEQIAELRRSIYQNSGLMGLGIEQQYYFTAHITLGYFGEIPENLDRDNLANLLSKFNDQWLENDPQILSIKQVQLRKFTNMTRFERESDYPILEL</sequence>
<accession>E0UHN8</accession>
<dbReference type="AlphaFoldDB" id="E0UHN8"/>
<proteinExistence type="predicted"/>
<dbReference type="InterPro" id="IPR009097">
    <property type="entry name" value="Cyclic_Pdiesterase"/>
</dbReference>
<gene>
    <name evidence="1" type="ordered locus">Cyan7822_1293</name>
</gene>
<dbReference type="STRING" id="497965.Cyan7822_1293"/>
<protein>
    <recommendedName>
        <fullName evidence="3">DUF1868 domain-containing protein</fullName>
    </recommendedName>
</protein>
<dbReference type="EMBL" id="CP002198">
    <property type="protein sequence ID" value="ADN13295.1"/>
    <property type="molecule type" value="Genomic_DNA"/>
</dbReference>
<dbReference type="KEGG" id="cyj:Cyan7822_1293"/>